<evidence type="ECO:0000256" key="3">
    <source>
        <dbReference type="ARBA" id="ARBA00022679"/>
    </source>
</evidence>
<proteinExistence type="inferred from homology"/>
<accession>A0A5N8VTS8</accession>
<dbReference type="GO" id="GO:0004659">
    <property type="term" value="F:prenyltransferase activity"/>
    <property type="evidence" value="ECO:0007669"/>
    <property type="project" value="InterPro"/>
</dbReference>
<evidence type="ECO:0000256" key="1">
    <source>
        <dbReference type="ARBA" id="ARBA00001946"/>
    </source>
</evidence>
<dbReference type="SFLD" id="SFLDS00005">
    <property type="entry name" value="Isoprenoid_Synthase_Type_I"/>
    <property type="match status" value="1"/>
</dbReference>
<comment type="similarity">
    <text evidence="2 6">Belongs to the FPP/GGPP synthase family.</text>
</comment>
<evidence type="ECO:0000313" key="8">
    <source>
        <dbReference type="EMBL" id="MPY38651.1"/>
    </source>
</evidence>
<dbReference type="Gene3D" id="1.10.600.10">
    <property type="entry name" value="Farnesyl Diphosphate Synthase"/>
    <property type="match status" value="1"/>
</dbReference>
<dbReference type="RefSeq" id="WP_152779449.1">
    <property type="nucleotide sequence ID" value="NZ_BAABEQ010000027.1"/>
</dbReference>
<dbReference type="Proteomes" id="UP000326979">
    <property type="component" value="Unassembled WGS sequence"/>
</dbReference>
<evidence type="ECO:0000256" key="7">
    <source>
        <dbReference type="SAM" id="MobiDB-lite"/>
    </source>
</evidence>
<dbReference type="PANTHER" id="PTHR12001">
    <property type="entry name" value="GERANYLGERANYL PYROPHOSPHATE SYNTHASE"/>
    <property type="match status" value="1"/>
</dbReference>
<sequence length="407" mass="42377">MHPTGTHPTGAGEPAPAMPCGGAGHDIAEAVRHELRGYLGERLAQAAMDDTFAREVAERVVRFTLGGGRRLRPALLWWSWRACAGPERGAGAEAALRIAAALELIQSCALAHDDVMDGSALRRGAASIHADFAQRHTEAGLRGSAAAYGRAVAVLAGDLALVWADDLLADTALAESTRRAVHAQWRAMRTEMIGGQCLDLHAQASASESPAEALRIACLKSALYSVARPMALGAALAGADERTTGALCSAGRRAGIAFQLRDDLLGVFGDPGQTGKPAGDDLREGKLTYLVAVARVRARAAGDQDALGILASHLGDPGLGPRDLGRLRDVLTRTGARDAVEAEIHRLVRHGMRSLDSAVPESAARRELGRLLALAAGTDVPAHDRAPSPGPCGPHARVAAASEGVCR</sequence>
<dbReference type="GO" id="GO:0046872">
    <property type="term" value="F:metal ion binding"/>
    <property type="evidence" value="ECO:0007669"/>
    <property type="project" value="UniProtKB-KW"/>
</dbReference>
<gene>
    <name evidence="8" type="ORF">FNH04_01350</name>
</gene>
<feature type="region of interest" description="Disordered" evidence="7">
    <location>
        <begin position="1"/>
        <end position="23"/>
    </location>
</feature>
<dbReference type="InterPro" id="IPR008949">
    <property type="entry name" value="Isoprenoid_synthase_dom_sf"/>
</dbReference>
<reference evidence="8 9" key="1">
    <citation type="submission" date="2019-07" db="EMBL/GenBank/DDBJ databases">
        <title>New species of Amycolatopsis and Streptomyces.</title>
        <authorList>
            <person name="Duangmal K."/>
            <person name="Teo W.F.A."/>
            <person name="Lipun K."/>
        </authorList>
    </citation>
    <scope>NUCLEOTIDE SEQUENCE [LARGE SCALE GENOMIC DNA]</scope>
    <source>
        <strain evidence="8 9">TISTR 2346</strain>
    </source>
</reference>
<keyword evidence="4" id="KW-0479">Metal-binding</keyword>
<dbReference type="PANTHER" id="PTHR12001:SF85">
    <property type="entry name" value="SHORT CHAIN ISOPRENYL DIPHOSPHATE SYNTHASE"/>
    <property type="match status" value="1"/>
</dbReference>
<evidence type="ECO:0000256" key="4">
    <source>
        <dbReference type="ARBA" id="ARBA00022723"/>
    </source>
</evidence>
<dbReference type="OrthoDB" id="4497239at2"/>
<dbReference type="CDD" id="cd00685">
    <property type="entry name" value="Trans_IPPS_HT"/>
    <property type="match status" value="1"/>
</dbReference>
<dbReference type="InterPro" id="IPR000092">
    <property type="entry name" value="Polyprenyl_synt"/>
</dbReference>
<organism evidence="8 9">
    <name type="scientific">Streptomyces phyllanthi</name>
    <dbReference type="NCBI Taxonomy" id="1803180"/>
    <lineage>
        <taxon>Bacteria</taxon>
        <taxon>Bacillati</taxon>
        <taxon>Actinomycetota</taxon>
        <taxon>Actinomycetes</taxon>
        <taxon>Kitasatosporales</taxon>
        <taxon>Streptomycetaceae</taxon>
        <taxon>Streptomyces</taxon>
    </lineage>
</organism>
<name>A0A5N8VTS8_9ACTN</name>
<dbReference type="SUPFAM" id="SSF48576">
    <property type="entry name" value="Terpenoid synthases"/>
    <property type="match status" value="1"/>
</dbReference>
<evidence type="ECO:0000256" key="6">
    <source>
        <dbReference type="RuleBase" id="RU004466"/>
    </source>
</evidence>
<protein>
    <submittedName>
        <fullName evidence="8">Polyprenyl synthetase family protein</fullName>
    </submittedName>
</protein>
<keyword evidence="5" id="KW-0460">Magnesium</keyword>
<evidence type="ECO:0000256" key="2">
    <source>
        <dbReference type="ARBA" id="ARBA00006706"/>
    </source>
</evidence>
<dbReference type="GO" id="GO:0008299">
    <property type="term" value="P:isoprenoid biosynthetic process"/>
    <property type="evidence" value="ECO:0007669"/>
    <property type="project" value="InterPro"/>
</dbReference>
<dbReference type="AlphaFoldDB" id="A0A5N8VTS8"/>
<dbReference type="EMBL" id="VJZE01000004">
    <property type="protein sequence ID" value="MPY38651.1"/>
    <property type="molecule type" value="Genomic_DNA"/>
</dbReference>
<keyword evidence="3 6" id="KW-0808">Transferase</keyword>
<evidence type="ECO:0000313" key="9">
    <source>
        <dbReference type="Proteomes" id="UP000326979"/>
    </source>
</evidence>
<dbReference type="Pfam" id="PF00348">
    <property type="entry name" value="polyprenyl_synt"/>
    <property type="match status" value="1"/>
</dbReference>
<comment type="cofactor">
    <cofactor evidence="1">
        <name>Mg(2+)</name>
        <dbReference type="ChEBI" id="CHEBI:18420"/>
    </cofactor>
</comment>
<comment type="caution">
    <text evidence="8">The sequence shown here is derived from an EMBL/GenBank/DDBJ whole genome shotgun (WGS) entry which is preliminary data.</text>
</comment>
<evidence type="ECO:0000256" key="5">
    <source>
        <dbReference type="ARBA" id="ARBA00022842"/>
    </source>
</evidence>
<keyword evidence="9" id="KW-1185">Reference proteome</keyword>